<dbReference type="PANTHER" id="PTHR33802">
    <property type="entry name" value="SI:CH211-161H7.5-RELATED"/>
    <property type="match status" value="1"/>
</dbReference>
<evidence type="ECO:0000256" key="1">
    <source>
        <dbReference type="SAM" id="Phobius"/>
    </source>
</evidence>
<feature type="transmembrane region" description="Helical" evidence="1">
    <location>
        <begin position="81"/>
        <end position="98"/>
    </location>
</feature>
<gene>
    <name evidence="2" type="ORF">FJAP1339_LOCUS3155</name>
</gene>
<sequence>MGVFGRLALTLGILVAISCLCRAEPNYKCCGQKDRIGHVVWGDRVWNLIKAKQPVYKPPPKPAPIVPKPVSKYDPDAQRKAILALLATGGVVAFLAFMDPITTALMSAIDWLPILPYQLFAILAFLGSAFCGTIPGRLDQMRHEIGWRPKKIELFTPAPWALTIWAPILIGEAIFAVYQALPLDIVQSSVFIPLLTVPFVGAMLCQMIWCLVNRPFIKKSSFGWLSPVLITLGAYCLNLCSLINYRALHSDEMNIIEYVLISIPLTLHFAWMTIKSLVAWNGWLAIFDREFPKTKVAFAGLSALAAIVLGAYFAIERTEPFVALVVSWALAGIADRRGWYMMEGLLKYETLQKLSTMARVGSIVCLGSAVQPVLQLFASIAEAASETGLNFGSREFVAGQAV</sequence>
<keyword evidence="1" id="KW-0472">Membrane</keyword>
<feature type="transmembrane region" description="Helical" evidence="1">
    <location>
        <begin position="159"/>
        <end position="178"/>
    </location>
</feature>
<dbReference type="PANTHER" id="PTHR33802:SF1">
    <property type="entry name" value="XK-RELATED PROTEIN"/>
    <property type="match status" value="1"/>
</dbReference>
<dbReference type="PROSITE" id="PS51257">
    <property type="entry name" value="PROKAR_LIPOPROTEIN"/>
    <property type="match status" value="1"/>
</dbReference>
<name>A0A7S2UVR2_9STRA</name>
<feature type="transmembrane region" description="Helical" evidence="1">
    <location>
        <begin position="118"/>
        <end position="138"/>
    </location>
</feature>
<accession>A0A7S2UVR2</accession>
<proteinExistence type="predicted"/>
<feature type="transmembrane region" description="Helical" evidence="1">
    <location>
        <begin position="265"/>
        <end position="284"/>
    </location>
</feature>
<organism evidence="2">
    <name type="scientific">Fibrocapsa japonica</name>
    <dbReference type="NCBI Taxonomy" id="94617"/>
    <lineage>
        <taxon>Eukaryota</taxon>
        <taxon>Sar</taxon>
        <taxon>Stramenopiles</taxon>
        <taxon>Ochrophyta</taxon>
        <taxon>Raphidophyceae</taxon>
        <taxon>Chattonellales</taxon>
        <taxon>Chattonellaceae</taxon>
        <taxon>Fibrocapsa</taxon>
    </lineage>
</organism>
<reference evidence="2" key="1">
    <citation type="submission" date="2021-01" db="EMBL/GenBank/DDBJ databases">
        <authorList>
            <person name="Corre E."/>
            <person name="Pelletier E."/>
            <person name="Niang G."/>
            <person name="Scheremetjew M."/>
            <person name="Finn R."/>
            <person name="Kale V."/>
            <person name="Holt S."/>
            <person name="Cochrane G."/>
            <person name="Meng A."/>
            <person name="Brown T."/>
            <person name="Cohen L."/>
        </authorList>
    </citation>
    <scope>NUCLEOTIDE SEQUENCE</scope>
    <source>
        <strain evidence="2">CCMP1661</strain>
    </source>
</reference>
<keyword evidence="1" id="KW-1133">Transmembrane helix</keyword>
<feature type="transmembrane region" description="Helical" evidence="1">
    <location>
        <begin position="6"/>
        <end position="23"/>
    </location>
</feature>
<dbReference type="AlphaFoldDB" id="A0A7S2UVR2"/>
<dbReference type="EMBL" id="HBHR01006449">
    <property type="protein sequence ID" value="CAD9860634.1"/>
    <property type="molecule type" value="Transcribed_RNA"/>
</dbReference>
<feature type="transmembrane region" description="Helical" evidence="1">
    <location>
        <begin position="296"/>
        <end position="315"/>
    </location>
</feature>
<protein>
    <submittedName>
        <fullName evidence="2">Uncharacterized protein</fullName>
    </submittedName>
</protein>
<feature type="transmembrane region" description="Helical" evidence="1">
    <location>
        <begin position="224"/>
        <end position="245"/>
    </location>
</feature>
<feature type="transmembrane region" description="Helical" evidence="1">
    <location>
        <begin position="190"/>
        <end position="212"/>
    </location>
</feature>
<evidence type="ECO:0000313" key="2">
    <source>
        <dbReference type="EMBL" id="CAD9860634.1"/>
    </source>
</evidence>
<keyword evidence="1" id="KW-0812">Transmembrane</keyword>